<comment type="caution">
    <text evidence="1">The sequence shown here is derived from an EMBL/GenBank/DDBJ whole genome shotgun (WGS) entry which is preliminary data.</text>
</comment>
<reference evidence="1" key="1">
    <citation type="journal article" date="2021" name="Mol. Ecol. Resour.">
        <title>Apolygus lucorum genome provides insights into omnivorousness and mesophyll feeding.</title>
        <authorList>
            <person name="Liu Y."/>
            <person name="Liu H."/>
            <person name="Wang H."/>
            <person name="Huang T."/>
            <person name="Liu B."/>
            <person name="Yang B."/>
            <person name="Yin L."/>
            <person name="Li B."/>
            <person name="Zhang Y."/>
            <person name="Zhang S."/>
            <person name="Jiang F."/>
            <person name="Zhang X."/>
            <person name="Ren Y."/>
            <person name="Wang B."/>
            <person name="Wang S."/>
            <person name="Lu Y."/>
            <person name="Wu K."/>
            <person name="Fan W."/>
            <person name="Wang G."/>
        </authorList>
    </citation>
    <scope>NUCLEOTIDE SEQUENCE</scope>
    <source>
        <strain evidence="1">12Hb</strain>
    </source>
</reference>
<protein>
    <recommendedName>
        <fullName evidence="3">Lipid-binding serum glycoprotein N-terminal domain-containing protein</fullName>
    </recommendedName>
</protein>
<accession>A0A6A4JHF4</accession>
<evidence type="ECO:0008006" key="3">
    <source>
        <dbReference type="Google" id="ProtNLM"/>
    </source>
</evidence>
<organism evidence="1 2">
    <name type="scientific">Apolygus lucorum</name>
    <name type="common">Small green plant bug</name>
    <name type="synonym">Lygocoris lucorum</name>
    <dbReference type="NCBI Taxonomy" id="248454"/>
    <lineage>
        <taxon>Eukaryota</taxon>
        <taxon>Metazoa</taxon>
        <taxon>Ecdysozoa</taxon>
        <taxon>Arthropoda</taxon>
        <taxon>Hexapoda</taxon>
        <taxon>Insecta</taxon>
        <taxon>Pterygota</taxon>
        <taxon>Neoptera</taxon>
        <taxon>Paraneoptera</taxon>
        <taxon>Hemiptera</taxon>
        <taxon>Heteroptera</taxon>
        <taxon>Panheteroptera</taxon>
        <taxon>Cimicomorpha</taxon>
        <taxon>Miridae</taxon>
        <taxon>Mirini</taxon>
        <taxon>Apolygus</taxon>
    </lineage>
</organism>
<gene>
    <name evidence="1" type="ORF">GE061_015605</name>
</gene>
<dbReference type="EMBL" id="WIXP02000006">
    <property type="protein sequence ID" value="KAF6209852.1"/>
    <property type="molecule type" value="Genomic_DNA"/>
</dbReference>
<dbReference type="InterPro" id="IPR038606">
    <property type="entry name" value="To_sf"/>
</dbReference>
<evidence type="ECO:0000313" key="1">
    <source>
        <dbReference type="EMBL" id="KAF6209852.1"/>
    </source>
</evidence>
<dbReference type="Proteomes" id="UP000466442">
    <property type="component" value="Unassembled WGS sequence"/>
</dbReference>
<dbReference type="InterPro" id="IPR010562">
    <property type="entry name" value="Haemolymph_juvenile_hormone-bd"/>
</dbReference>
<dbReference type="AlphaFoldDB" id="A0A6A4JHF4"/>
<dbReference type="Pfam" id="PF06585">
    <property type="entry name" value="JHBP"/>
    <property type="match status" value="1"/>
</dbReference>
<dbReference type="Gene3D" id="3.15.10.30">
    <property type="entry name" value="Haemolymph juvenile hormone binding protein"/>
    <property type="match status" value="1"/>
</dbReference>
<name>A0A6A4JHF4_APOLU</name>
<proteinExistence type="predicted"/>
<sequence>MQFLSALVLVASVSVGHCVPINNALPTADQIKELIGASVLFYNSALPNTSSVPQPSFVNERLRIPEVDTDITVTGKNGKAYGINQVLFGRYEFDASTLATKFRLSNLNLTRVYDIEVEGKLFGHKVSGEGVIRQEVLGEGYDVSNLRFEEINNSLQIASLELNLPLGNVIVDLEGITVDGISVQQLEKLIENYLLTKFDETKEEQSKMIGDMIKSQFNKSWTGYSTDEVIQWLRDHTNGSGQMEFIQKHINSFARVL</sequence>
<evidence type="ECO:0000313" key="2">
    <source>
        <dbReference type="Proteomes" id="UP000466442"/>
    </source>
</evidence>
<keyword evidence="2" id="KW-1185">Reference proteome</keyword>